<evidence type="ECO:0000256" key="1">
    <source>
        <dbReference type="ARBA" id="ARBA00003502"/>
    </source>
</evidence>
<dbReference type="CDD" id="cd08474">
    <property type="entry name" value="PBP2_CrgA_like_5"/>
    <property type="match status" value="1"/>
</dbReference>
<dbReference type="OrthoDB" id="9813056at2"/>
<comment type="similarity">
    <text evidence="2">Belongs to the LysR transcriptional regulatory family.</text>
</comment>
<organism evidence="7 8">
    <name type="scientific">Bradyrhizobium nanningense</name>
    <dbReference type="NCBI Taxonomy" id="1325118"/>
    <lineage>
        <taxon>Bacteria</taxon>
        <taxon>Pseudomonadati</taxon>
        <taxon>Pseudomonadota</taxon>
        <taxon>Alphaproteobacteria</taxon>
        <taxon>Hyphomicrobiales</taxon>
        <taxon>Nitrobacteraceae</taxon>
        <taxon>Bradyrhizobium</taxon>
    </lineage>
</organism>
<dbReference type="InterPro" id="IPR036388">
    <property type="entry name" value="WH-like_DNA-bd_sf"/>
</dbReference>
<dbReference type="PROSITE" id="PS50931">
    <property type="entry name" value="HTH_LYSR"/>
    <property type="match status" value="1"/>
</dbReference>
<dbReference type="GO" id="GO:0003700">
    <property type="term" value="F:DNA-binding transcription factor activity"/>
    <property type="evidence" value="ECO:0007669"/>
    <property type="project" value="InterPro"/>
</dbReference>
<evidence type="ECO:0000256" key="2">
    <source>
        <dbReference type="ARBA" id="ARBA00009437"/>
    </source>
</evidence>
<dbReference type="PRINTS" id="PR00039">
    <property type="entry name" value="HTHLYSR"/>
</dbReference>
<evidence type="ECO:0000313" key="8">
    <source>
        <dbReference type="Proteomes" id="UP000289546"/>
    </source>
</evidence>
<dbReference type="InterPro" id="IPR005119">
    <property type="entry name" value="LysR_subst-bd"/>
</dbReference>
<dbReference type="Gene3D" id="3.40.190.290">
    <property type="match status" value="1"/>
</dbReference>
<evidence type="ECO:0000256" key="4">
    <source>
        <dbReference type="ARBA" id="ARBA00023125"/>
    </source>
</evidence>
<keyword evidence="8" id="KW-1185">Reference proteome</keyword>
<keyword evidence="4" id="KW-0238">DNA-binding</keyword>
<comment type="function">
    <text evidence="1">NodD regulates the expression of the nodABCFE genes which encode other nodulation proteins. NodD is also a negative regulator of its own expression. Binds flavonoids as inducers.</text>
</comment>
<evidence type="ECO:0000259" key="6">
    <source>
        <dbReference type="PROSITE" id="PS50931"/>
    </source>
</evidence>
<dbReference type="InterPro" id="IPR036390">
    <property type="entry name" value="WH_DNA-bd_sf"/>
</dbReference>
<comment type="caution">
    <text evidence="7">The sequence shown here is derived from an EMBL/GenBank/DDBJ whole genome shotgun (WGS) entry which is preliminary data.</text>
</comment>
<dbReference type="FunFam" id="3.40.190.290:FF:000012">
    <property type="entry name" value="Transcriptional regulator, LysR family"/>
    <property type="match status" value="1"/>
</dbReference>
<name>A0A4Q0SET5_9BRAD</name>
<reference evidence="7 8" key="1">
    <citation type="submission" date="2015-04" db="EMBL/GenBank/DDBJ databases">
        <title>Comparative genomics of rhizobia nodulating Arachis hypogaea in China.</title>
        <authorList>
            <person name="Li Y."/>
        </authorList>
    </citation>
    <scope>NUCLEOTIDE SEQUENCE [LARGE SCALE GENOMIC DNA]</scope>
    <source>
        <strain evidence="7 8">CCBAU 51757</strain>
    </source>
</reference>
<dbReference type="SUPFAM" id="SSF53850">
    <property type="entry name" value="Periplasmic binding protein-like II"/>
    <property type="match status" value="1"/>
</dbReference>
<feature type="domain" description="HTH lysR-type" evidence="6">
    <location>
        <begin position="4"/>
        <end position="61"/>
    </location>
</feature>
<dbReference type="Proteomes" id="UP000289546">
    <property type="component" value="Unassembled WGS sequence"/>
</dbReference>
<evidence type="ECO:0000313" key="7">
    <source>
        <dbReference type="EMBL" id="RXH37656.1"/>
    </source>
</evidence>
<dbReference type="Pfam" id="PF03466">
    <property type="entry name" value="LysR_substrate"/>
    <property type="match status" value="1"/>
</dbReference>
<dbReference type="Gene3D" id="1.10.10.10">
    <property type="entry name" value="Winged helix-like DNA-binding domain superfamily/Winged helix DNA-binding domain"/>
    <property type="match status" value="1"/>
</dbReference>
<dbReference type="SUPFAM" id="SSF46785">
    <property type="entry name" value="Winged helix' DNA-binding domain"/>
    <property type="match status" value="1"/>
</dbReference>
<dbReference type="RefSeq" id="WP_128917067.1">
    <property type="nucleotide sequence ID" value="NZ_LBJC01000007.1"/>
</dbReference>
<keyword evidence="5" id="KW-0804">Transcription</keyword>
<dbReference type="InterPro" id="IPR058163">
    <property type="entry name" value="LysR-type_TF_proteobact-type"/>
</dbReference>
<dbReference type="Pfam" id="PF00126">
    <property type="entry name" value="HTH_1"/>
    <property type="match status" value="1"/>
</dbReference>
<dbReference type="PANTHER" id="PTHR30537">
    <property type="entry name" value="HTH-TYPE TRANSCRIPTIONAL REGULATOR"/>
    <property type="match status" value="1"/>
</dbReference>
<accession>A0A4Q0SET5</accession>
<dbReference type="GO" id="GO:0006351">
    <property type="term" value="P:DNA-templated transcription"/>
    <property type="evidence" value="ECO:0007669"/>
    <property type="project" value="TreeGrafter"/>
</dbReference>
<dbReference type="AlphaFoldDB" id="A0A4Q0SET5"/>
<dbReference type="GO" id="GO:0043565">
    <property type="term" value="F:sequence-specific DNA binding"/>
    <property type="evidence" value="ECO:0007669"/>
    <property type="project" value="TreeGrafter"/>
</dbReference>
<evidence type="ECO:0000256" key="5">
    <source>
        <dbReference type="ARBA" id="ARBA00023163"/>
    </source>
</evidence>
<gene>
    <name evidence="7" type="ORF">XH99_06065</name>
</gene>
<sequence length="304" mass="34045">MANQDFNDLLAFAAVARERSFTRAAAKLGIVQSTLSHTIKRLESHMGLRLLTRTTRSVGLTEAGERLLQSVAPRIEEIERDIAALMSLRDKPSGTIRITLSDHALEKAVWPKLAPVLKAYPDIKVEFSLDTAFRNIVEDGFDAGVRLGESVEKDMIAVRIGPDWRLVAVASPTYLKEHPKPKHPQDLLKHVCIKRRAAAGGHYVWEFAKGGPDLRVRVEGQLTFNDSRAMIDAAVKGFGIAYLPEDIVTRQVRSGELVIVLDEWSPKFDGYYLYYPTSRQNSAAFKVIVEALRHHEAQRRHGQA</sequence>
<dbReference type="PANTHER" id="PTHR30537:SF1">
    <property type="entry name" value="HTH-TYPE TRANSCRIPTIONAL REGULATOR PGRR"/>
    <property type="match status" value="1"/>
</dbReference>
<dbReference type="FunFam" id="1.10.10.10:FF:000001">
    <property type="entry name" value="LysR family transcriptional regulator"/>
    <property type="match status" value="1"/>
</dbReference>
<dbReference type="EMBL" id="LBJQ01000009">
    <property type="protein sequence ID" value="RXH37656.1"/>
    <property type="molecule type" value="Genomic_DNA"/>
</dbReference>
<protein>
    <submittedName>
        <fullName evidence="7">LysR family transcriptional regulator</fullName>
    </submittedName>
</protein>
<dbReference type="InterPro" id="IPR000847">
    <property type="entry name" value="LysR_HTH_N"/>
</dbReference>
<keyword evidence="3" id="KW-0805">Transcription regulation</keyword>
<proteinExistence type="inferred from homology"/>
<evidence type="ECO:0000256" key="3">
    <source>
        <dbReference type="ARBA" id="ARBA00023015"/>
    </source>
</evidence>